<dbReference type="Proteomes" id="UP000001444">
    <property type="component" value="Chromosome"/>
</dbReference>
<dbReference type="HOGENOM" id="CLU_003433_2_1_11"/>
<dbReference type="EMBL" id="FN554889">
    <property type="protein sequence ID" value="CBG74062.1"/>
    <property type="molecule type" value="Genomic_DNA"/>
</dbReference>
<dbReference type="KEGG" id="scb:SCAB_70681"/>
<dbReference type="eggNOG" id="COG0520">
    <property type="taxonomic scope" value="Bacteria"/>
</dbReference>
<evidence type="ECO:0000313" key="3">
    <source>
        <dbReference type="Proteomes" id="UP000001444"/>
    </source>
</evidence>
<name>C9YZP1_STRSW</name>
<dbReference type="InterPro" id="IPR015422">
    <property type="entry name" value="PyrdxlP-dep_Trfase_small"/>
</dbReference>
<dbReference type="Gene3D" id="3.40.640.10">
    <property type="entry name" value="Type I PLP-dependent aspartate aminotransferase-like (Major domain)"/>
    <property type="match status" value="1"/>
</dbReference>
<feature type="domain" description="Aminotransferase class V" evidence="1">
    <location>
        <begin position="39"/>
        <end position="309"/>
    </location>
</feature>
<dbReference type="PANTHER" id="PTHR43586">
    <property type="entry name" value="CYSTEINE DESULFURASE"/>
    <property type="match status" value="1"/>
</dbReference>
<reference evidence="2 3" key="1">
    <citation type="journal article" date="2010" name="Mol. Plant Microbe Interact.">
        <title>Streptomyces scabies 87-22 contains a coronafacic acid-like biosynthetic cluster that contributes to plant-microbe interactions.</title>
        <authorList>
            <person name="Bignell D.R."/>
            <person name="Seipke R.F."/>
            <person name="Huguet-Tapia J.C."/>
            <person name="Chambers A.H."/>
            <person name="Parry R.J."/>
            <person name="Loria R."/>
        </authorList>
    </citation>
    <scope>NUCLEOTIDE SEQUENCE [LARGE SCALE GENOMIC DNA]</scope>
    <source>
        <strain evidence="2 3">87.22</strain>
    </source>
</reference>
<dbReference type="InterPro" id="IPR000192">
    <property type="entry name" value="Aminotrans_V_dom"/>
</dbReference>
<organism evidence="2 3">
    <name type="scientific">Streptomyces scabiei (strain 87.22)</name>
    <dbReference type="NCBI Taxonomy" id="680198"/>
    <lineage>
        <taxon>Bacteria</taxon>
        <taxon>Bacillati</taxon>
        <taxon>Actinomycetota</taxon>
        <taxon>Actinomycetes</taxon>
        <taxon>Kitasatosporales</taxon>
        <taxon>Streptomycetaceae</taxon>
        <taxon>Streptomyces</taxon>
    </lineage>
</organism>
<dbReference type="STRING" id="680198.SCAB_70681"/>
<evidence type="ECO:0000313" key="2">
    <source>
        <dbReference type="EMBL" id="CBG74062.1"/>
    </source>
</evidence>
<dbReference type="PANTHER" id="PTHR43586:SF21">
    <property type="entry name" value="PYRIDOXAL PHOSPHATE (PLP)-DEPENDENT ASPARTATE AMINOTRANSFERASE SUPERFAMILY"/>
    <property type="match status" value="1"/>
</dbReference>
<dbReference type="InterPro" id="IPR015421">
    <property type="entry name" value="PyrdxlP-dep_Trfase_major"/>
</dbReference>
<accession>C9YZP1</accession>
<gene>
    <name evidence="2" type="ordered locus">SCAB_70681</name>
</gene>
<dbReference type="Gene3D" id="3.90.1150.10">
    <property type="entry name" value="Aspartate Aminotransferase, domain 1"/>
    <property type="match status" value="1"/>
</dbReference>
<dbReference type="InterPro" id="IPR015424">
    <property type="entry name" value="PyrdxlP-dep_Trfase"/>
</dbReference>
<keyword evidence="3" id="KW-1185">Reference proteome</keyword>
<dbReference type="Pfam" id="PF00266">
    <property type="entry name" value="Aminotran_5"/>
    <property type="match status" value="1"/>
</dbReference>
<proteinExistence type="predicted"/>
<protein>
    <recommendedName>
        <fullName evidence="1">Aminotransferase class V domain-containing protein</fullName>
    </recommendedName>
</protein>
<sequence>MGETRRTSPWTWGARGPHSGAMETFESLVRTEFAPKNTYLNTASTGLLPARTVAAMKAGVESVAAGRPQDMFADVEAARAAFGRIVGVPDSRVAAGASVAVYSGLVAASLPEGAEVLTAEGDFTSLVNPFHVRGDLKVRQVPLERVAESVRPGTALVAVSAAQSADGRIADLAAIREAARAHGARTYVDASQSAGWLPVGADAYDYVVSVAFKWLVCPRGVTFLVVPEDLGGLTPLFAGWVAGQEPWDSCYGPVEELARTARRFDESPSLFSYAGARRSLALIEELGVTRVRDHDLALADRFRAGLGRLGREPVPAPGSAIVSVPGLGHRQAELSRAGVEVSDRAGHLRAAFHLYNTPADVDRLLDVLSG</sequence>
<dbReference type="SUPFAM" id="SSF53383">
    <property type="entry name" value="PLP-dependent transferases"/>
    <property type="match status" value="1"/>
</dbReference>
<evidence type="ECO:0000259" key="1">
    <source>
        <dbReference type="Pfam" id="PF00266"/>
    </source>
</evidence>
<dbReference type="AlphaFoldDB" id="C9YZP1"/>